<feature type="transmembrane region" description="Helical" evidence="1">
    <location>
        <begin position="84"/>
        <end position="102"/>
    </location>
</feature>
<evidence type="ECO:0000256" key="1">
    <source>
        <dbReference type="SAM" id="Phobius"/>
    </source>
</evidence>
<dbReference type="AlphaFoldDB" id="A0A974PQ45"/>
<dbReference type="PANTHER" id="PTHR36840:SF1">
    <property type="entry name" value="BLL5714 PROTEIN"/>
    <property type="match status" value="1"/>
</dbReference>
<organism evidence="2 3">
    <name type="scientific">Xanthobacter dioxanivorans</name>
    <dbReference type="NCBI Taxonomy" id="2528964"/>
    <lineage>
        <taxon>Bacteria</taxon>
        <taxon>Pseudomonadati</taxon>
        <taxon>Pseudomonadota</taxon>
        <taxon>Alphaproteobacteria</taxon>
        <taxon>Hyphomicrobiales</taxon>
        <taxon>Xanthobacteraceae</taxon>
        <taxon>Xanthobacter</taxon>
    </lineage>
</organism>
<dbReference type="Proteomes" id="UP000596427">
    <property type="component" value="Chromosome"/>
</dbReference>
<keyword evidence="1" id="KW-0472">Membrane</keyword>
<accession>A0A974PQ45</accession>
<reference evidence="2 3" key="1">
    <citation type="submission" date="2020-10" db="EMBL/GenBank/DDBJ databases">
        <title>Degradation of 1,4-Dioxane by Xanthobacter sp. YN2, via a Novel Group-2 Soluble Di-Iron Monooxygenase.</title>
        <authorList>
            <person name="Ma F."/>
            <person name="Wang Y."/>
            <person name="Yang J."/>
            <person name="Guo H."/>
            <person name="Su D."/>
            <person name="Yu L."/>
        </authorList>
    </citation>
    <scope>NUCLEOTIDE SEQUENCE [LARGE SCALE GENOMIC DNA]</scope>
    <source>
        <strain evidence="2 3">YN2</strain>
    </source>
</reference>
<feature type="transmembrane region" description="Helical" evidence="1">
    <location>
        <begin position="52"/>
        <end position="72"/>
    </location>
</feature>
<protein>
    <submittedName>
        <fullName evidence="2">Low temperature requirement protein A</fullName>
    </submittedName>
</protein>
<keyword evidence="1" id="KW-1133">Transmembrane helix</keyword>
<dbReference type="EMBL" id="CP063362">
    <property type="protein sequence ID" value="QRG07667.1"/>
    <property type="molecule type" value="Genomic_DNA"/>
</dbReference>
<dbReference type="KEGG" id="xdi:EZH22_04545"/>
<feature type="transmembrane region" description="Helical" evidence="1">
    <location>
        <begin position="21"/>
        <end position="40"/>
    </location>
</feature>
<feature type="transmembrane region" description="Helical" evidence="1">
    <location>
        <begin position="114"/>
        <end position="133"/>
    </location>
</feature>
<dbReference type="RefSeq" id="WP_203194582.1">
    <property type="nucleotide sequence ID" value="NZ_CP063362.1"/>
</dbReference>
<evidence type="ECO:0000313" key="3">
    <source>
        <dbReference type="Proteomes" id="UP000596427"/>
    </source>
</evidence>
<sequence length="396" mass="42121">MTGFGARGSLLREAAAHGHHRVTFVELFFDLVFVFAITQLSHHLLHDLSLTGLAQTLVLFVAVWWAWIDTAWVTNWLDPDRKPVRLALLVLMLVGLVLSATLPKAFHDGGLPFALAYATFQMGRSAFTIWAVARHDRAQATNFTRILSWQALASALWIAGAFLHDGARLGVWALAAVIDSIAAATGFFVPGLGASKAADWNVEGGHLSERCALFIIIALGESVLVTGATASGLAWTVTNFSAFVVAFVGTVAMWWIYFDTGSERASSRIAHAQESGHMARLGYTYVHQIIVLGIIGCALSDELILAHPGGEVSPAATAAIVGGPALYLLGCGLFKYPLLRRFPLSHLAGLVLLAPLAPFAGAFSPLGLAAAGTAALLVVAAWESLALRRIAPRPAD</sequence>
<gene>
    <name evidence="2" type="ORF">EZH22_04545</name>
</gene>
<proteinExistence type="predicted"/>
<dbReference type="PANTHER" id="PTHR36840">
    <property type="entry name" value="BLL5714 PROTEIN"/>
    <property type="match status" value="1"/>
</dbReference>
<evidence type="ECO:0000313" key="2">
    <source>
        <dbReference type="EMBL" id="QRG07667.1"/>
    </source>
</evidence>
<feature type="transmembrane region" description="Helical" evidence="1">
    <location>
        <begin position="285"/>
        <end position="306"/>
    </location>
</feature>
<feature type="transmembrane region" description="Helical" evidence="1">
    <location>
        <begin position="169"/>
        <end position="190"/>
    </location>
</feature>
<feature type="transmembrane region" description="Helical" evidence="1">
    <location>
        <begin position="240"/>
        <end position="258"/>
    </location>
</feature>
<feature type="transmembrane region" description="Helical" evidence="1">
    <location>
        <begin position="312"/>
        <end position="330"/>
    </location>
</feature>
<keyword evidence="3" id="KW-1185">Reference proteome</keyword>
<dbReference type="InterPro" id="IPR010640">
    <property type="entry name" value="Low_temperature_requirement_A"/>
</dbReference>
<keyword evidence="1" id="KW-0812">Transmembrane</keyword>
<feature type="transmembrane region" description="Helical" evidence="1">
    <location>
        <begin position="211"/>
        <end position="234"/>
    </location>
</feature>
<dbReference type="Pfam" id="PF06772">
    <property type="entry name" value="LtrA"/>
    <property type="match status" value="1"/>
</dbReference>
<feature type="transmembrane region" description="Helical" evidence="1">
    <location>
        <begin position="145"/>
        <end position="163"/>
    </location>
</feature>
<feature type="transmembrane region" description="Helical" evidence="1">
    <location>
        <begin position="342"/>
        <end position="360"/>
    </location>
</feature>
<name>A0A974PQ45_9HYPH</name>